<dbReference type="EMBL" id="CP031162">
    <property type="protein sequence ID" value="AXH00534.1"/>
    <property type="molecule type" value="Genomic_DNA"/>
</dbReference>
<reference evidence="1 2" key="1">
    <citation type="submission" date="2018-07" db="EMBL/GenBank/DDBJ databases">
        <title>Complete Genome and Methylome Analysis of Deinococcus wulumuqiensis NEB 479.</title>
        <authorList>
            <person name="Fomenkov A."/>
            <person name="Luyten Y."/>
            <person name="Vincze T."/>
            <person name="Anton B.P."/>
            <person name="Clark T."/>
            <person name="Roberts R.J."/>
            <person name="Morgan R.D."/>
        </authorList>
    </citation>
    <scope>NUCLEOTIDE SEQUENCE [LARGE SCALE GENOMIC DNA]</scope>
    <source>
        <strain evidence="1 2">NEB 479</strain>
        <plasmid evidence="2">Plasmid pdrdiv</plasmid>
    </source>
</reference>
<proteinExistence type="predicted"/>
<geneLocation type="plasmid" evidence="2">
    <name>pdrdiv</name>
</geneLocation>
<keyword evidence="1" id="KW-0614">Plasmid</keyword>
<evidence type="ECO:0000313" key="1">
    <source>
        <dbReference type="EMBL" id="AXH00534.1"/>
    </source>
</evidence>
<organism evidence="1 2">
    <name type="scientific">Deinococcus wulumuqiensis</name>
    <dbReference type="NCBI Taxonomy" id="980427"/>
    <lineage>
        <taxon>Bacteria</taxon>
        <taxon>Thermotogati</taxon>
        <taxon>Deinococcota</taxon>
        <taxon>Deinococci</taxon>
        <taxon>Deinococcales</taxon>
        <taxon>Deinococcaceae</taxon>
        <taxon>Deinococcus</taxon>
    </lineage>
</organism>
<protein>
    <submittedName>
        <fullName evidence="1">PIN domain-containing protein</fullName>
    </submittedName>
</protein>
<dbReference type="KEGG" id="dwu:DVJ83_15245"/>
<dbReference type="AlphaFoldDB" id="A0A345ILG1"/>
<accession>A0A345ILG1</accession>
<name>A0A345ILG1_9DEIO</name>
<sequence length="193" mass="21780">MDTRRGPVVFCDANVLYGTLLRDLLMWLGVRRSLRLRWTAQVQEKWTRNLLEHRPELTPDRLTRTCEQMNRAIPDALVESAPGEEGFDLPDPDDRHVLAAALACGAEALLTFNLKDFPTAAVPAGLQVAYPDLYLRDYPQAVITALQKLRANLKRALPSPRKKSWLVCRELGCLSLPKRSGKATWSSEKRSSK</sequence>
<dbReference type="Proteomes" id="UP000253744">
    <property type="component" value="Plasmid pDrdIV"/>
</dbReference>
<gene>
    <name evidence="1" type="ORF">DVJ83_15245</name>
</gene>
<evidence type="ECO:0000313" key="2">
    <source>
        <dbReference type="Proteomes" id="UP000253744"/>
    </source>
</evidence>